<organism evidence="2 3">
    <name type="scientific">Rhodococcus globerulus</name>
    <dbReference type="NCBI Taxonomy" id="33008"/>
    <lineage>
        <taxon>Bacteria</taxon>
        <taxon>Bacillati</taxon>
        <taxon>Actinomycetota</taxon>
        <taxon>Actinomycetes</taxon>
        <taxon>Mycobacteriales</taxon>
        <taxon>Nocardiaceae</taxon>
        <taxon>Rhodococcus</taxon>
    </lineage>
</organism>
<dbReference type="InterPro" id="IPR037523">
    <property type="entry name" value="VOC_core"/>
</dbReference>
<name>A0ABU4C3Z8_RHOGO</name>
<dbReference type="EMBL" id="JAWLKB010000035">
    <property type="protein sequence ID" value="MDV6271227.1"/>
    <property type="molecule type" value="Genomic_DNA"/>
</dbReference>
<accession>A0ABU4C3Z8</accession>
<dbReference type="RefSeq" id="WP_317545688.1">
    <property type="nucleotide sequence ID" value="NZ_JAWLKB010000035.1"/>
</dbReference>
<dbReference type="SUPFAM" id="SSF54593">
    <property type="entry name" value="Glyoxalase/Bleomycin resistance protein/Dihydroxybiphenyl dioxygenase"/>
    <property type="match status" value="1"/>
</dbReference>
<comment type="caution">
    <text evidence="2">The sequence shown here is derived from an EMBL/GenBank/DDBJ whole genome shotgun (WGS) entry which is preliminary data.</text>
</comment>
<proteinExistence type="predicted"/>
<evidence type="ECO:0000259" key="1">
    <source>
        <dbReference type="PROSITE" id="PS51819"/>
    </source>
</evidence>
<dbReference type="PROSITE" id="PS51819">
    <property type="entry name" value="VOC"/>
    <property type="match status" value="1"/>
</dbReference>
<feature type="domain" description="VOC" evidence="1">
    <location>
        <begin position="8"/>
        <end position="123"/>
    </location>
</feature>
<reference evidence="2 3" key="1">
    <citation type="submission" date="2023-10" db="EMBL/GenBank/DDBJ databases">
        <title>Development of a sustainable strategy for remediation of hydrocarbon-contaminated territories based on the waste exchange concept.</title>
        <authorList>
            <person name="Krivoruchko A."/>
        </authorList>
    </citation>
    <scope>NUCLEOTIDE SEQUENCE [LARGE SCALE GENOMIC DNA]</scope>
    <source>
        <strain evidence="2 3">IEGM 1203</strain>
    </source>
</reference>
<gene>
    <name evidence="2" type="ORF">R3Q16_31900</name>
</gene>
<protein>
    <recommendedName>
        <fullName evidence="1">VOC domain-containing protein</fullName>
    </recommendedName>
</protein>
<sequence length="149" mass="16466">MTDTHFPFLDHQGFESLDIDADVSLLKTLGMKLIRWGTHAVTGKRIALLHDDVASKIELIEVDIATGMLNHAAFAVDQLNIEHTKTLDSGCIEERAPFRLDAAQAHTSFVRTRAGTLIQLVQYDGHSLDRAPWDHGETALTLDNSTCDS</sequence>
<dbReference type="Proteomes" id="UP001185927">
    <property type="component" value="Unassembled WGS sequence"/>
</dbReference>
<dbReference type="InterPro" id="IPR029068">
    <property type="entry name" value="Glyas_Bleomycin-R_OHBP_Dase"/>
</dbReference>
<evidence type="ECO:0000313" key="3">
    <source>
        <dbReference type="Proteomes" id="UP001185927"/>
    </source>
</evidence>
<keyword evidence="3" id="KW-1185">Reference proteome</keyword>
<evidence type="ECO:0000313" key="2">
    <source>
        <dbReference type="EMBL" id="MDV6271227.1"/>
    </source>
</evidence>